<dbReference type="InterPro" id="IPR018929">
    <property type="entry name" value="DUF2510"/>
</dbReference>
<feature type="region of interest" description="Disordered" evidence="1">
    <location>
        <begin position="43"/>
        <end position="63"/>
    </location>
</feature>
<sequence>MSQPATPAAWYPDPAGSGQLRYWDGTQWTEHLAPVPGTVPTETVTQAPASDPAQALATGAQQPGRRRRGLLIGGIATGAAIALVAGTLTVVAVTQAGGSPSNVAGVENLDDRYEWTQPMLGLERNHHFEVPAAYDLDAIAPDYVEPDPETGYYDRAFAVAVYTDPALTRRAEASVIQFDPGEPITVSAHEMETTVEDIRFKSAGLDEWGLHDEYFLVQRLDEDGTPLPKPRVTPFTVAHELEAPVASFSTDAATGDLRVRWNEVADATEYLVYTSSMDTENGFRVERVLATTAETEWTSADQAVENDGAPFVLTQNEDMRLFDGSSADNILAGWGDGGRTEYYDFGVIATDGTQYSPFRAYDALEVAGSLPYEIAFDASRNAKQWGPSGYVEGIENVQTSVYFTSLDGMTRATVATIDPAGVLDLGDRWVLPLMGRGTRVGEWVPVAKSSTPDVAAAVAAFNERALAAAPTTGGTAFTAVSGTVAEVGAGSKTAPETDLPVFGSSPMVTYLAKHLIAQTPVIDISDYASLPGAPTVSDALTEATYQNPYVLGVRGYELSEDGTRIGVQYEVTKAEAEQLQADIAAKVVEVVESVVTDEQAEAEKVVALNDWLTANAEYDHRALEAKDANGGQVVSGDEYAWRADGVLLRGSGVCASYASAFHALAAAAGVSSVVVAGDVLAGGPHAWNKVEADGVWRAVDVTWNDSPDANRYLMIADADFVDQAARVEDADWMVDSWLGDYATR</sequence>
<dbReference type="InterPro" id="IPR052557">
    <property type="entry name" value="CAP/Cytokinesis_protein"/>
</dbReference>
<accession>A0ABP4YTZ0</accession>
<keyword evidence="2" id="KW-0812">Transmembrane</keyword>
<comment type="caution">
    <text evidence="4">The sequence shown here is derived from an EMBL/GenBank/DDBJ whole genome shotgun (WGS) entry which is preliminary data.</text>
</comment>
<evidence type="ECO:0000313" key="4">
    <source>
        <dbReference type="EMBL" id="GAA1824777.1"/>
    </source>
</evidence>
<protein>
    <submittedName>
        <fullName evidence="4">Transglutaminase domain-containing protein</fullName>
    </submittedName>
</protein>
<evidence type="ECO:0000256" key="2">
    <source>
        <dbReference type="SAM" id="Phobius"/>
    </source>
</evidence>
<dbReference type="Proteomes" id="UP001501746">
    <property type="component" value="Unassembled WGS sequence"/>
</dbReference>
<feature type="domain" description="Transglutaminase-like" evidence="3">
    <location>
        <begin position="646"/>
        <end position="703"/>
    </location>
</feature>
<dbReference type="SUPFAM" id="SSF54001">
    <property type="entry name" value="Cysteine proteinases"/>
    <property type="match status" value="1"/>
</dbReference>
<reference evidence="5" key="1">
    <citation type="journal article" date="2019" name="Int. J. Syst. Evol. Microbiol.">
        <title>The Global Catalogue of Microorganisms (GCM) 10K type strain sequencing project: providing services to taxonomists for standard genome sequencing and annotation.</title>
        <authorList>
            <consortium name="The Broad Institute Genomics Platform"/>
            <consortium name="The Broad Institute Genome Sequencing Center for Infectious Disease"/>
            <person name="Wu L."/>
            <person name="Ma J."/>
        </authorList>
    </citation>
    <scope>NUCLEOTIDE SEQUENCE [LARGE SCALE GENOMIC DNA]</scope>
    <source>
        <strain evidence="5">JCM 14323</strain>
    </source>
</reference>
<feature type="transmembrane region" description="Helical" evidence="2">
    <location>
        <begin position="70"/>
        <end position="93"/>
    </location>
</feature>
<evidence type="ECO:0000313" key="5">
    <source>
        <dbReference type="Proteomes" id="UP001501746"/>
    </source>
</evidence>
<organism evidence="4 5">
    <name type="scientific">Agromyces salentinus</name>
    <dbReference type="NCBI Taxonomy" id="269421"/>
    <lineage>
        <taxon>Bacteria</taxon>
        <taxon>Bacillati</taxon>
        <taxon>Actinomycetota</taxon>
        <taxon>Actinomycetes</taxon>
        <taxon>Micrococcales</taxon>
        <taxon>Microbacteriaceae</taxon>
        <taxon>Agromyces</taxon>
    </lineage>
</organism>
<proteinExistence type="predicted"/>
<keyword evidence="2" id="KW-1133">Transmembrane helix</keyword>
<dbReference type="InterPro" id="IPR038765">
    <property type="entry name" value="Papain-like_cys_pep_sf"/>
</dbReference>
<dbReference type="PANTHER" id="PTHR46333">
    <property type="entry name" value="CYTOKINESIS PROTEIN 3"/>
    <property type="match status" value="1"/>
</dbReference>
<keyword evidence="5" id="KW-1185">Reference proteome</keyword>
<dbReference type="RefSeq" id="WP_157425964.1">
    <property type="nucleotide sequence ID" value="NZ_BAAANK010000001.1"/>
</dbReference>
<keyword evidence="2" id="KW-0472">Membrane</keyword>
<dbReference type="Pfam" id="PF10708">
    <property type="entry name" value="DUF2510"/>
    <property type="match status" value="1"/>
</dbReference>
<dbReference type="Pfam" id="PF01841">
    <property type="entry name" value="Transglut_core"/>
    <property type="match status" value="1"/>
</dbReference>
<dbReference type="PANTHER" id="PTHR46333:SF2">
    <property type="entry name" value="CYTOKINESIS PROTEIN 3"/>
    <property type="match status" value="1"/>
</dbReference>
<evidence type="ECO:0000259" key="3">
    <source>
        <dbReference type="SMART" id="SM00460"/>
    </source>
</evidence>
<dbReference type="EMBL" id="BAAANK010000001">
    <property type="protein sequence ID" value="GAA1824777.1"/>
    <property type="molecule type" value="Genomic_DNA"/>
</dbReference>
<evidence type="ECO:0000256" key="1">
    <source>
        <dbReference type="SAM" id="MobiDB-lite"/>
    </source>
</evidence>
<dbReference type="InterPro" id="IPR002931">
    <property type="entry name" value="Transglutaminase-like"/>
</dbReference>
<gene>
    <name evidence="4" type="ORF">GCM10009750_04620</name>
</gene>
<name>A0ABP4YTZ0_9MICO</name>
<dbReference type="SMART" id="SM00460">
    <property type="entry name" value="TGc"/>
    <property type="match status" value="1"/>
</dbReference>
<dbReference type="Gene3D" id="3.10.620.30">
    <property type="match status" value="1"/>
</dbReference>